<evidence type="ECO:0000259" key="9">
    <source>
        <dbReference type="Pfam" id="PF13844"/>
    </source>
</evidence>
<evidence type="ECO:0000256" key="7">
    <source>
        <dbReference type="ARBA" id="ARBA00022803"/>
    </source>
</evidence>
<dbReference type="Gene3D" id="1.25.40.10">
    <property type="entry name" value="Tetratricopeptide repeat domain"/>
    <property type="match status" value="2"/>
</dbReference>
<name>A0A7U7G991_9GAMM</name>
<sequence>MQPEAQAALRRVWLKQEQARCQQRVQARPDDVSAWRKLAQMSWEAGELEPALAAFDRALELQPDDALLSLDCAAVCLTLNRFEPALAAVERALVIQPNNSDGLLLRADTLRLLERLVEARAVYEQALGRCELSLSQRLHALSHQVILLVRQQAYEPALVAVEAALRLASEDPQLILFRSTILIRLRRYGEALLGLEPVAQVPELNLEALTNQAWALSALGRFEEAEPILSELHSRYDWRQLGLSFGEDSADQRLSDHSLPKRYTARGLYLYSFFKALAECDWRDYQATLSRLDRLIADIWEYGRVLGTEQHRLLHLPVTPEFLLATARARAVALENYIAPLRQSLALAHSGPAADGRLRIGYVSGDFRDHATAHLMRKLFHIHDRRRFEIIGYTLRPGDGSVYWHDISGACDQMVDLSSLSNGEAAQRIAADGIHILVDLHGYTRYGRQEIFALRPAPVQVSFLGYPGTLGGTYIPYIIADEVVFPEDLRTCFSEQPVYLPGCYQINDNEQPIANTGMTRADQGLPTDAFVYASFNAGYKIEPVTFASWMKILQQVPGSVLWLLVDSPQMIDYLHKSARECGIDYNRLVFAKRLPKPEHLERQCLADLFLDTFVVNAHTTASDALWAGLPVLTLYGRAFHARVCASLLHAIGLPELVTYNVSDYERLAVAMAEDQVRLAGLRERLQANRLRYPLFDTEGYVRHLERAYELLWQEYLANQPERPIWVAPIC</sequence>
<dbReference type="Proteomes" id="UP000019184">
    <property type="component" value="Unassembled WGS sequence"/>
</dbReference>
<gene>
    <name evidence="10" type="ORF">BN874_140016</name>
</gene>
<dbReference type="OrthoDB" id="7058953at2"/>
<reference evidence="10 11" key="1">
    <citation type="journal article" date="2014" name="ISME J.">
        <title>Candidatus Competibacter-lineage genomes retrieved from metagenomes reveal functional metabolic diversity.</title>
        <authorList>
            <person name="McIlroy S.J."/>
            <person name="Albertsen M."/>
            <person name="Andresen E.K."/>
            <person name="Saunders A.M."/>
            <person name="Kristiansen R."/>
            <person name="Stokholm-Bjerregaard M."/>
            <person name="Nielsen K.L."/>
            <person name="Nielsen P.H."/>
        </authorList>
    </citation>
    <scope>NUCLEOTIDE SEQUENCE [LARGE SCALE GENOMIC DNA]</scope>
    <source>
        <strain evidence="10 11">Run_B_J11</strain>
    </source>
</reference>
<dbReference type="InterPro" id="IPR029489">
    <property type="entry name" value="OGT/SEC/SPY_C"/>
</dbReference>
<evidence type="ECO:0000256" key="5">
    <source>
        <dbReference type="ARBA" id="ARBA00022679"/>
    </source>
</evidence>
<evidence type="ECO:0000256" key="1">
    <source>
        <dbReference type="ARBA" id="ARBA00004922"/>
    </source>
</evidence>
<evidence type="ECO:0000256" key="8">
    <source>
        <dbReference type="PROSITE-ProRule" id="PRU00339"/>
    </source>
</evidence>
<feature type="domain" description="O-GlcNAc transferase C-terminal" evidence="9">
    <location>
        <begin position="518"/>
        <end position="703"/>
    </location>
</feature>
<accession>A0A7U7G991</accession>
<evidence type="ECO:0000313" key="10">
    <source>
        <dbReference type="EMBL" id="CDH43923.1"/>
    </source>
</evidence>
<keyword evidence="7 8" id="KW-0802">TPR repeat</keyword>
<feature type="repeat" description="TPR" evidence="8">
    <location>
        <begin position="32"/>
        <end position="65"/>
    </location>
</feature>
<keyword evidence="6" id="KW-0677">Repeat</keyword>
<dbReference type="Gene3D" id="3.40.50.2000">
    <property type="entry name" value="Glycogen Phosphorylase B"/>
    <property type="match status" value="1"/>
</dbReference>
<feature type="domain" description="O-GlcNAc transferase C-terminal" evidence="9">
    <location>
        <begin position="280"/>
        <end position="511"/>
    </location>
</feature>
<evidence type="ECO:0000313" key="11">
    <source>
        <dbReference type="Proteomes" id="UP000019184"/>
    </source>
</evidence>
<organism evidence="10 11">
    <name type="scientific">Candidatus Contendobacter odensis Run_B_J11</name>
    <dbReference type="NCBI Taxonomy" id="1400861"/>
    <lineage>
        <taxon>Bacteria</taxon>
        <taxon>Pseudomonadati</taxon>
        <taxon>Pseudomonadota</taxon>
        <taxon>Gammaproteobacteria</taxon>
        <taxon>Candidatus Competibacteraceae</taxon>
        <taxon>Candidatus Contendibacter</taxon>
    </lineage>
</organism>
<dbReference type="EC" id="2.4.1.255" evidence="3"/>
<comment type="similarity">
    <text evidence="2">Belongs to the glycosyltransferase 41 family. O-GlcNAc transferase subfamily.</text>
</comment>
<evidence type="ECO:0000256" key="6">
    <source>
        <dbReference type="ARBA" id="ARBA00022737"/>
    </source>
</evidence>
<keyword evidence="11" id="KW-1185">Reference proteome</keyword>
<dbReference type="PROSITE" id="PS50005">
    <property type="entry name" value="TPR"/>
    <property type="match status" value="1"/>
</dbReference>
<dbReference type="SMART" id="SM00028">
    <property type="entry name" value="TPR"/>
    <property type="match status" value="3"/>
</dbReference>
<dbReference type="GO" id="GO:0097363">
    <property type="term" value="F:protein O-acetylglucosaminyltransferase activity"/>
    <property type="evidence" value="ECO:0007669"/>
    <property type="project" value="UniProtKB-EC"/>
</dbReference>
<dbReference type="RefSeq" id="WP_081756124.1">
    <property type="nucleotide sequence ID" value="NZ_CBTK010000046.1"/>
</dbReference>
<dbReference type="InterPro" id="IPR019734">
    <property type="entry name" value="TPR_rpt"/>
</dbReference>
<dbReference type="PANTHER" id="PTHR44998">
    <property type="match status" value="1"/>
</dbReference>
<evidence type="ECO:0000256" key="2">
    <source>
        <dbReference type="ARBA" id="ARBA00005386"/>
    </source>
</evidence>
<keyword evidence="4" id="KW-0328">Glycosyltransferase</keyword>
<dbReference type="PANTHER" id="PTHR44998:SF1">
    <property type="entry name" value="UDP-N-ACETYLGLUCOSAMINE--PEPTIDE N-ACETYLGLUCOSAMINYLTRANSFERASE 110 KDA SUBUNIT"/>
    <property type="match status" value="1"/>
</dbReference>
<dbReference type="Gene3D" id="3.30.720.150">
    <property type="match status" value="1"/>
</dbReference>
<dbReference type="Gene3D" id="3.40.50.11380">
    <property type="match status" value="2"/>
</dbReference>
<dbReference type="Pfam" id="PF14559">
    <property type="entry name" value="TPR_19"/>
    <property type="match status" value="1"/>
</dbReference>
<proteinExistence type="inferred from homology"/>
<comment type="pathway">
    <text evidence="1">Protein modification; protein glycosylation.</text>
</comment>
<dbReference type="EMBL" id="CBTK010000046">
    <property type="protein sequence ID" value="CDH43923.1"/>
    <property type="molecule type" value="Genomic_DNA"/>
</dbReference>
<dbReference type="AlphaFoldDB" id="A0A7U7G991"/>
<dbReference type="PROSITE" id="PS50293">
    <property type="entry name" value="TPR_REGION"/>
    <property type="match status" value="1"/>
</dbReference>
<evidence type="ECO:0000256" key="3">
    <source>
        <dbReference type="ARBA" id="ARBA00011970"/>
    </source>
</evidence>
<protein>
    <recommendedName>
        <fullName evidence="3">protein O-GlcNAc transferase</fullName>
        <ecNumber evidence="3">2.4.1.255</ecNumber>
    </recommendedName>
</protein>
<dbReference type="InterPro" id="IPR011990">
    <property type="entry name" value="TPR-like_helical_dom_sf"/>
</dbReference>
<dbReference type="Pfam" id="PF13844">
    <property type="entry name" value="Glyco_transf_41"/>
    <property type="match status" value="2"/>
</dbReference>
<evidence type="ECO:0000256" key="4">
    <source>
        <dbReference type="ARBA" id="ARBA00022676"/>
    </source>
</evidence>
<comment type="caution">
    <text evidence="10">The sequence shown here is derived from an EMBL/GenBank/DDBJ whole genome shotgun (WGS) entry which is preliminary data.</text>
</comment>
<dbReference type="SUPFAM" id="SSF48452">
    <property type="entry name" value="TPR-like"/>
    <property type="match status" value="1"/>
</dbReference>
<keyword evidence="5" id="KW-0808">Transferase</keyword>
<dbReference type="GO" id="GO:0006493">
    <property type="term" value="P:protein O-linked glycosylation"/>
    <property type="evidence" value="ECO:0007669"/>
    <property type="project" value="TreeGrafter"/>
</dbReference>